<accession>A0ACB6S3E9</accession>
<reference evidence="1" key="1">
    <citation type="journal article" date="2020" name="Stud. Mycol.">
        <title>101 Dothideomycetes genomes: a test case for predicting lifestyles and emergence of pathogens.</title>
        <authorList>
            <person name="Haridas S."/>
            <person name="Albert R."/>
            <person name="Binder M."/>
            <person name="Bloem J."/>
            <person name="Labutti K."/>
            <person name="Salamov A."/>
            <person name="Andreopoulos B."/>
            <person name="Baker S."/>
            <person name="Barry K."/>
            <person name="Bills G."/>
            <person name="Bluhm B."/>
            <person name="Cannon C."/>
            <person name="Castanera R."/>
            <person name="Culley D."/>
            <person name="Daum C."/>
            <person name="Ezra D."/>
            <person name="Gonzalez J."/>
            <person name="Henrissat B."/>
            <person name="Kuo A."/>
            <person name="Liang C."/>
            <person name="Lipzen A."/>
            <person name="Lutzoni F."/>
            <person name="Magnuson J."/>
            <person name="Mondo S."/>
            <person name="Nolan M."/>
            <person name="Ohm R."/>
            <person name="Pangilinan J."/>
            <person name="Park H.-J."/>
            <person name="Ramirez L."/>
            <person name="Alfaro M."/>
            <person name="Sun H."/>
            <person name="Tritt A."/>
            <person name="Yoshinaga Y."/>
            <person name="Zwiers L.-H."/>
            <person name="Turgeon B."/>
            <person name="Goodwin S."/>
            <person name="Spatafora J."/>
            <person name="Crous P."/>
            <person name="Grigoriev I."/>
        </authorList>
    </citation>
    <scope>NUCLEOTIDE SEQUENCE</scope>
    <source>
        <strain evidence="1">CBS 525.71</strain>
    </source>
</reference>
<name>A0ACB6S3E9_9PLEO</name>
<dbReference type="EMBL" id="MU006716">
    <property type="protein sequence ID" value="KAF2627729.1"/>
    <property type="molecule type" value="Genomic_DNA"/>
</dbReference>
<gene>
    <name evidence="1" type="ORF">BU25DRAFT_341147</name>
</gene>
<evidence type="ECO:0000313" key="1">
    <source>
        <dbReference type="EMBL" id="KAF2627729.1"/>
    </source>
</evidence>
<sequence length="398" mass="44497">SITTCHPLSISDASCACRDTVTLDKARECITTSCGRKDELSSLNITFKACTDKPIRDKSKSYRTINVAFYTLAVIAMTAQWIVRSTVGRLQWLDDGNMVMVLALDTVLFAVCYKMSFTGLGLDMWNVSFQGITTTLLYFWISEIAYFTTLGFIKLSFLLFFLQIFPEKRFRQIVWAVIYFQIASMIAFGFAATFVCTPVSLSWKQWDGEHSGKCVNNNALAFTHAAHSIFVDFITLSLPITQIWKLHLGMKKKIGVLLMFSVGAFVTVVSMLRLRSLVHFANTTDMTWDYLEASLWSVIECQVGIICTCMPSIRLGLSRLFPKIMGSTNQSTAKETAGPSARSYGLDTFNGLTTNEINVQTTFRVSHAKKPQSNYDERSFVQLVEIDGDSKSAKSSAS</sequence>
<keyword evidence="2" id="KW-1185">Reference proteome</keyword>
<evidence type="ECO:0000313" key="2">
    <source>
        <dbReference type="Proteomes" id="UP000799754"/>
    </source>
</evidence>
<organism evidence="1 2">
    <name type="scientific">Macroventuria anomochaeta</name>
    <dbReference type="NCBI Taxonomy" id="301207"/>
    <lineage>
        <taxon>Eukaryota</taxon>
        <taxon>Fungi</taxon>
        <taxon>Dikarya</taxon>
        <taxon>Ascomycota</taxon>
        <taxon>Pezizomycotina</taxon>
        <taxon>Dothideomycetes</taxon>
        <taxon>Pleosporomycetidae</taxon>
        <taxon>Pleosporales</taxon>
        <taxon>Pleosporineae</taxon>
        <taxon>Didymellaceae</taxon>
        <taxon>Macroventuria</taxon>
    </lineage>
</organism>
<comment type="caution">
    <text evidence="1">The sequence shown here is derived from an EMBL/GenBank/DDBJ whole genome shotgun (WGS) entry which is preliminary data.</text>
</comment>
<proteinExistence type="predicted"/>
<dbReference type="Proteomes" id="UP000799754">
    <property type="component" value="Unassembled WGS sequence"/>
</dbReference>
<feature type="non-terminal residue" evidence="1">
    <location>
        <position position="1"/>
    </location>
</feature>
<protein>
    <submittedName>
        <fullName evidence="1">Uncharacterized protein</fullName>
    </submittedName>
</protein>